<feature type="domain" description="Retrovirus-related Pol polyprotein from transposon TNT 1-94-like beta-barrel" evidence="1">
    <location>
        <begin position="4"/>
        <end position="58"/>
    </location>
</feature>
<gene>
    <name evidence="2" type="ORF">KI387_004935</name>
</gene>
<proteinExistence type="predicted"/>
<organism evidence="2 3">
    <name type="scientific">Taxus chinensis</name>
    <name type="common">Chinese yew</name>
    <name type="synonym">Taxus wallichiana var. chinensis</name>
    <dbReference type="NCBI Taxonomy" id="29808"/>
    <lineage>
        <taxon>Eukaryota</taxon>
        <taxon>Viridiplantae</taxon>
        <taxon>Streptophyta</taxon>
        <taxon>Embryophyta</taxon>
        <taxon>Tracheophyta</taxon>
        <taxon>Spermatophyta</taxon>
        <taxon>Pinopsida</taxon>
        <taxon>Pinidae</taxon>
        <taxon>Conifers II</taxon>
        <taxon>Cupressales</taxon>
        <taxon>Taxaceae</taxon>
        <taxon>Taxus</taxon>
    </lineage>
</organism>
<dbReference type="Pfam" id="PF22936">
    <property type="entry name" value="Pol_BBD"/>
    <property type="match status" value="1"/>
</dbReference>
<dbReference type="AlphaFoldDB" id="A0AA38LKR5"/>
<dbReference type="EMBL" id="JAHRHJ020000002">
    <property type="protein sequence ID" value="KAH9324757.1"/>
    <property type="molecule type" value="Genomic_DNA"/>
</dbReference>
<feature type="non-terminal residue" evidence="2">
    <location>
        <position position="1"/>
    </location>
</feature>
<dbReference type="OMA" id="CETGCMV"/>
<dbReference type="Proteomes" id="UP000824469">
    <property type="component" value="Unassembled WGS sequence"/>
</dbReference>
<feature type="non-terminal residue" evidence="2">
    <location>
        <position position="81"/>
    </location>
</feature>
<protein>
    <recommendedName>
        <fullName evidence="1">Retrovirus-related Pol polyprotein from transposon TNT 1-94-like beta-barrel domain-containing protein</fullName>
    </recommendedName>
</protein>
<accession>A0AA38LKR5</accession>
<evidence type="ECO:0000313" key="3">
    <source>
        <dbReference type="Proteomes" id="UP000824469"/>
    </source>
</evidence>
<evidence type="ECO:0000259" key="1">
    <source>
        <dbReference type="Pfam" id="PF22936"/>
    </source>
</evidence>
<comment type="caution">
    <text evidence="2">The sequence shown here is derived from an EMBL/GenBank/DDBJ whole genome shotgun (WGS) entry which is preliminary data.</text>
</comment>
<sequence length="81" mass="8847">GNFGHVYLGDDEPCNITGKGEVHLKLQNGNTWILKDVRHVPSLKRNLISVGQLCETGCMVTLTAESWKVTKGSLVVARGKK</sequence>
<evidence type="ECO:0000313" key="2">
    <source>
        <dbReference type="EMBL" id="KAH9324757.1"/>
    </source>
</evidence>
<reference evidence="2 3" key="1">
    <citation type="journal article" date="2021" name="Nat. Plants">
        <title>The Taxus genome provides insights into paclitaxel biosynthesis.</title>
        <authorList>
            <person name="Xiong X."/>
            <person name="Gou J."/>
            <person name="Liao Q."/>
            <person name="Li Y."/>
            <person name="Zhou Q."/>
            <person name="Bi G."/>
            <person name="Li C."/>
            <person name="Du R."/>
            <person name="Wang X."/>
            <person name="Sun T."/>
            <person name="Guo L."/>
            <person name="Liang H."/>
            <person name="Lu P."/>
            <person name="Wu Y."/>
            <person name="Zhang Z."/>
            <person name="Ro D.K."/>
            <person name="Shang Y."/>
            <person name="Huang S."/>
            <person name="Yan J."/>
        </authorList>
    </citation>
    <scope>NUCLEOTIDE SEQUENCE [LARGE SCALE GENOMIC DNA]</scope>
    <source>
        <strain evidence="2">Ta-2019</strain>
    </source>
</reference>
<keyword evidence="3" id="KW-1185">Reference proteome</keyword>
<name>A0AA38LKR5_TAXCH</name>
<dbReference type="InterPro" id="IPR054722">
    <property type="entry name" value="PolX-like_BBD"/>
</dbReference>